<dbReference type="AlphaFoldDB" id="A0A7X2J073"/>
<accession>A0A7X2J073</accession>
<feature type="region of interest" description="Disordered" evidence="1">
    <location>
        <begin position="1"/>
        <end position="33"/>
    </location>
</feature>
<dbReference type="RefSeq" id="WP_154308299.1">
    <property type="nucleotide sequence ID" value="NZ_WKKI01000025.1"/>
</dbReference>
<sequence>MDASKTIKASDLRKYAESRGWKKTQTSNGPEKWVDKNGIARITIKGGSDRAPGSAGPHVEIKNSSGQRIDPFGNPVTRKSAGNHTPIIFK</sequence>
<protein>
    <recommendedName>
        <fullName evidence="4">Bacterial toxin 24 domain-containing protein</fullName>
    </recommendedName>
</protein>
<evidence type="ECO:0000256" key="1">
    <source>
        <dbReference type="SAM" id="MobiDB-lite"/>
    </source>
</evidence>
<dbReference type="Proteomes" id="UP000448867">
    <property type="component" value="Unassembled WGS sequence"/>
</dbReference>
<evidence type="ECO:0000313" key="2">
    <source>
        <dbReference type="EMBL" id="MRX73037.1"/>
    </source>
</evidence>
<proteinExistence type="predicted"/>
<evidence type="ECO:0008006" key="4">
    <source>
        <dbReference type="Google" id="ProtNLM"/>
    </source>
</evidence>
<dbReference type="OrthoDB" id="2664745at2"/>
<comment type="caution">
    <text evidence="2">The sequence shown here is derived from an EMBL/GenBank/DDBJ whole genome shotgun (WGS) entry which is preliminary data.</text>
</comment>
<feature type="compositionally biased region" description="Basic and acidic residues" evidence="1">
    <location>
        <begin position="8"/>
        <end position="20"/>
    </location>
</feature>
<dbReference type="EMBL" id="WKKI01000025">
    <property type="protein sequence ID" value="MRX73037.1"/>
    <property type="molecule type" value="Genomic_DNA"/>
</dbReference>
<evidence type="ECO:0000313" key="3">
    <source>
        <dbReference type="Proteomes" id="UP000448867"/>
    </source>
</evidence>
<gene>
    <name evidence="2" type="ORF">GJU40_12890</name>
</gene>
<organism evidence="2 3">
    <name type="scientific">Metabacillus lacus</name>
    <dbReference type="NCBI Taxonomy" id="1983721"/>
    <lineage>
        <taxon>Bacteria</taxon>
        <taxon>Bacillati</taxon>
        <taxon>Bacillota</taxon>
        <taxon>Bacilli</taxon>
        <taxon>Bacillales</taxon>
        <taxon>Bacillaceae</taxon>
        <taxon>Metabacillus</taxon>
    </lineage>
</organism>
<feature type="region of interest" description="Disordered" evidence="1">
    <location>
        <begin position="45"/>
        <end position="90"/>
    </location>
</feature>
<keyword evidence="3" id="KW-1185">Reference proteome</keyword>
<reference evidence="2 3" key="1">
    <citation type="submission" date="2019-11" db="EMBL/GenBank/DDBJ databases">
        <title>Bacillus lacus genome.</title>
        <authorList>
            <person name="Allen C.J."/>
            <person name="Newman J.D."/>
        </authorList>
    </citation>
    <scope>NUCLEOTIDE SEQUENCE [LARGE SCALE GENOMIC DNA]</scope>
    <source>
        <strain evidence="2 3">KCTC 33946</strain>
    </source>
</reference>
<name>A0A7X2J073_9BACI</name>